<evidence type="ECO:0000256" key="1">
    <source>
        <dbReference type="SAM" id="MobiDB-lite"/>
    </source>
</evidence>
<accession>D1PQ25</accession>
<dbReference type="PROSITE" id="PS51257">
    <property type="entry name" value="PROKAR_LIPOPROTEIN"/>
    <property type="match status" value="1"/>
</dbReference>
<dbReference type="RefSeq" id="WP_007047855.1">
    <property type="nucleotide sequence ID" value="NZ_GG704769.1"/>
</dbReference>
<proteinExistence type="predicted"/>
<evidence type="ECO:0000313" key="3">
    <source>
        <dbReference type="EMBL" id="EFB75217.1"/>
    </source>
</evidence>
<feature type="compositionally biased region" description="Low complexity" evidence="1">
    <location>
        <begin position="29"/>
        <end position="41"/>
    </location>
</feature>
<dbReference type="SUPFAM" id="SSF50998">
    <property type="entry name" value="Quinoprotein alcohol dehydrogenase-like"/>
    <property type="match status" value="1"/>
</dbReference>
<evidence type="ECO:0000313" key="4">
    <source>
        <dbReference type="Proteomes" id="UP000003438"/>
    </source>
</evidence>
<dbReference type="EMBL" id="ACBY02000030">
    <property type="protein sequence ID" value="EFB75217.1"/>
    <property type="molecule type" value="Genomic_DNA"/>
</dbReference>
<feature type="chain" id="PRO_5003025080" description="DUF5050 domain-containing protein" evidence="2">
    <location>
        <begin position="23"/>
        <end position="410"/>
    </location>
</feature>
<dbReference type="STRING" id="411471.SUBVAR_06492"/>
<feature type="region of interest" description="Disordered" evidence="1">
    <location>
        <begin position="29"/>
        <end position="59"/>
    </location>
</feature>
<protein>
    <recommendedName>
        <fullName evidence="5">DUF5050 domain-containing protein</fullName>
    </recommendedName>
</protein>
<organism evidence="3 4">
    <name type="scientific">Subdoligranulum variabile DSM 15176</name>
    <dbReference type="NCBI Taxonomy" id="411471"/>
    <lineage>
        <taxon>Bacteria</taxon>
        <taxon>Bacillati</taxon>
        <taxon>Bacillota</taxon>
        <taxon>Clostridia</taxon>
        <taxon>Eubacteriales</taxon>
        <taxon>Oscillospiraceae</taxon>
        <taxon>Subdoligranulum</taxon>
    </lineage>
</organism>
<evidence type="ECO:0000256" key="2">
    <source>
        <dbReference type="SAM" id="SignalP"/>
    </source>
</evidence>
<dbReference type="HOGENOM" id="CLU_056544_0_0_9"/>
<gene>
    <name evidence="3" type="ORF">SUBVAR_06492</name>
</gene>
<feature type="signal peptide" evidence="2">
    <location>
        <begin position="1"/>
        <end position="22"/>
    </location>
</feature>
<name>D1PQ25_9FIRM</name>
<dbReference type="InterPro" id="IPR011047">
    <property type="entry name" value="Quinoprotein_ADH-like_sf"/>
</dbReference>
<keyword evidence="4" id="KW-1185">Reference proteome</keyword>
<comment type="caution">
    <text evidence="3">The sequence shown here is derived from an EMBL/GenBank/DDBJ whole genome shotgun (WGS) entry which is preliminary data.</text>
</comment>
<keyword evidence="2" id="KW-0732">Signal</keyword>
<evidence type="ECO:0008006" key="5">
    <source>
        <dbReference type="Google" id="ProtNLM"/>
    </source>
</evidence>
<reference evidence="3" key="1">
    <citation type="submission" date="2009-12" db="EMBL/GenBank/DDBJ databases">
        <authorList>
            <person name="Weinstock G."/>
            <person name="Sodergren E."/>
            <person name="Clifton S."/>
            <person name="Fulton L."/>
            <person name="Fulton B."/>
            <person name="Courtney L."/>
            <person name="Fronick C."/>
            <person name="Harrison M."/>
            <person name="Strong C."/>
            <person name="Farmer C."/>
            <person name="Delahaunty K."/>
            <person name="Markovic C."/>
            <person name="Hall O."/>
            <person name="Minx P."/>
            <person name="Tomlinson C."/>
            <person name="Mitreva M."/>
            <person name="Nelson J."/>
            <person name="Hou S."/>
            <person name="Wollam A."/>
            <person name="Pepin K.H."/>
            <person name="Johnson M."/>
            <person name="Bhonagiri V."/>
            <person name="Nash W.E."/>
            <person name="Warren W."/>
            <person name="Chinwalla A."/>
            <person name="Mardis E.R."/>
            <person name="Wilson R.K."/>
        </authorList>
    </citation>
    <scope>NUCLEOTIDE SEQUENCE [LARGE SCALE GENOMIC DNA]</scope>
    <source>
        <strain evidence="3">DSM 15176</strain>
    </source>
</reference>
<dbReference type="Proteomes" id="UP000003438">
    <property type="component" value="Unassembled WGS sequence"/>
</dbReference>
<dbReference type="AlphaFoldDB" id="D1PQ25"/>
<sequence length="410" mass="44191">MKRTLFALLALAVSLTACTPAASVPEGEVPTAATAEAAPAAESEKAETPAAAGGIRGDGDLQQDGALRYSIGYTDPSEGEQKFRVLVLDCATGKQTSLYTLEEPAQTVSNPFVVNGTVYVFADQTMYQIPTAGGEARKVALSAPFYPTSMDDTAGYSFSYDDSVKNFLCTRLDLQTGECSRVNLPAQTQEIRAVNEPRVFLCHLVTEAPLPGVEEGEIYAAAIQNAVCEYGWYDLATGDFQKVAEEPYYGVVQSDGTKRRREFQGLADGRLYFVWRIVDGESVTRSAGIESCALDGTDWQAATDLPAGSDAVWTLEQNDALRWIMSENDGLWVYDVADGQTYTDGAVSLPDGWAYALTGNDRVMLSLDPNLYGDQCPGGYAMEEMADFLAGSTDWIPLELCGEQIGMGTI</sequence>